<dbReference type="InterPro" id="IPR000477">
    <property type="entry name" value="RT_dom"/>
</dbReference>
<dbReference type="PANTHER" id="PTHR47510:SF3">
    <property type="entry name" value="ENDO_EXONUCLEASE_PHOSPHATASE DOMAIN-CONTAINING PROTEIN"/>
    <property type="match status" value="1"/>
</dbReference>
<organism evidence="1 2">
    <name type="scientific">Paramuricea clavata</name>
    <name type="common">Red gorgonian</name>
    <name type="synonym">Violescent sea-whip</name>
    <dbReference type="NCBI Taxonomy" id="317549"/>
    <lineage>
        <taxon>Eukaryota</taxon>
        <taxon>Metazoa</taxon>
        <taxon>Cnidaria</taxon>
        <taxon>Anthozoa</taxon>
        <taxon>Octocorallia</taxon>
        <taxon>Malacalcyonacea</taxon>
        <taxon>Plexauridae</taxon>
        <taxon>Paramuricea</taxon>
    </lineage>
</organism>
<protein>
    <submittedName>
        <fullName evidence="1">Uncharacterized protein</fullName>
    </submittedName>
</protein>
<dbReference type="OrthoDB" id="6114487at2759"/>
<comment type="caution">
    <text evidence="1">The sequence shown here is derived from an EMBL/GenBank/DDBJ whole genome shotgun (WGS) entry which is preliminary data.</text>
</comment>
<accession>A0A6S7KD49</accession>
<gene>
    <name evidence="1" type="ORF">PACLA_8A085344</name>
</gene>
<sequence>MDFLLRLVTRLLEPDSIVTHVDVPASFLVDTGQVYQALRKIKTNKSPGPDSIPNKILKMFTFELAHVIVDVYNSSLSQAWFPSSQLKLSIVWPIPKELPPTSIENDLRSISLTLQISKIMERFTINSLMPQVIDHLDPKQFALPNKSTTDALVYLLHQIFAALDSGHNSIRLFFAYFRKGFDLVEHNVIINELGKLNVHLVLTRWITAFLTNRQQCVKFDCHQSSWREIASAPQATWKSANGGLPQGTCLGSLLFAIVVNKLTHY</sequence>
<proteinExistence type="predicted"/>
<reference evidence="1" key="1">
    <citation type="submission" date="2020-04" db="EMBL/GenBank/DDBJ databases">
        <authorList>
            <person name="Alioto T."/>
            <person name="Alioto T."/>
            <person name="Gomez Garrido J."/>
        </authorList>
    </citation>
    <scope>NUCLEOTIDE SEQUENCE</scope>
    <source>
        <strain evidence="1">A484AB</strain>
    </source>
</reference>
<dbReference type="Pfam" id="PF00078">
    <property type="entry name" value="RVT_1"/>
    <property type="match status" value="1"/>
</dbReference>
<evidence type="ECO:0000313" key="1">
    <source>
        <dbReference type="EMBL" id="CAB4041708.1"/>
    </source>
</evidence>
<dbReference type="EMBL" id="CACRXK020028798">
    <property type="protein sequence ID" value="CAB4041708.1"/>
    <property type="molecule type" value="Genomic_DNA"/>
</dbReference>
<dbReference type="Proteomes" id="UP001152795">
    <property type="component" value="Unassembled WGS sequence"/>
</dbReference>
<keyword evidence="2" id="KW-1185">Reference proteome</keyword>
<evidence type="ECO:0000313" key="2">
    <source>
        <dbReference type="Proteomes" id="UP001152795"/>
    </source>
</evidence>
<name>A0A6S7KD49_PARCT</name>
<dbReference type="AlphaFoldDB" id="A0A6S7KD49"/>
<dbReference type="PANTHER" id="PTHR47510">
    <property type="entry name" value="REVERSE TRANSCRIPTASE DOMAIN-CONTAINING PROTEIN"/>
    <property type="match status" value="1"/>
</dbReference>